<organism evidence="1 2">
    <name type="scientific">Fusarium torulosum</name>
    <dbReference type="NCBI Taxonomy" id="33205"/>
    <lineage>
        <taxon>Eukaryota</taxon>
        <taxon>Fungi</taxon>
        <taxon>Dikarya</taxon>
        <taxon>Ascomycota</taxon>
        <taxon>Pezizomycotina</taxon>
        <taxon>Sordariomycetes</taxon>
        <taxon>Hypocreomycetidae</taxon>
        <taxon>Hypocreales</taxon>
        <taxon>Nectriaceae</taxon>
        <taxon>Fusarium</taxon>
    </lineage>
</organism>
<name>A0AAE8M1I4_9HYPO</name>
<proteinExistence type="predicted"/>
<evidence type="ECO:0000313" key="1">
    <source>
        <dbReference type="EMBL" id="SPJ72575.1"/>
    </source>
</evidence>
<accession>A0AAE8M1I4</accession>
<comment type="caution">
    <text evidence="1">The sequence shown here is derived from an EMBL/GenBank/DDBJ whole genome shotgun (WGS) entry which is preliminary data.</text>
</comment>
<keyword evidence="2" id="KW-1185">Reference proteome</keyword>
<dbReference type="EMBL" id="ONZP01000069">
    <property type="protein sequence ID" value="SPJ72575.1"/>
    <property type="molecule type" value="Genomic_DNA"/>
</dbReference>
<sequence length="136" mass="15167">MRPAPEVRFTQDLLSDVQTFVSEVEDTFKSENAENGQGDLGAVVRTAFRAAGFYDSTKVAPQDIELSWTQHRESFSKFGQATANAMELIYRVRDFSNRFALTLPSIQGLRDSPMISAQLDAYKKIDALLNEQAAKA</sequence>
<evidence type="ECO:0000313" key="2">
    <source>
        <dbReference type="Proteomes" id="UP001187734"/>
    </source>
</evidence>
<protein>
    <submittedName>
        <fullName evidence="1">Uncharacterized protein</fullName>
    </submittedName>
</protein>
<reference evidence="1" key="1">
    <citation type="submission" date="2018-03" db="EMBL/GenBank/DDBJ databases">
        <authorList>
            <person name="Guldener U."/>
        </authorList>
    </citation>
    <scope>NUCLEOTIDE SEQUENCE</scope>
</reference>
<dbReference type="Proteomes" id="UP001187734">
    <property type="component" value="Unassembled WGS sequence"/>
</dbReference>
<gene>
    <name evidence="1" type="ORF">FTOL_02304</name>
</gene>
<dbReference type="AlphaFoldDB" id="A0AAE8M1I4"/>